<organism evidence="10 11">
    <name type="scientific">Actinophytocola xinjiangensis</name>
    <dbReference type="NCBI Taxonomy" id="485602"/>
    <lineage>
        <taxon>Bacteria</taxon>
        <taxon>Bacillati</taxon>
        <taxon>Actinomycetota</taxon>
        <taxon>Actinomycetes</taxon>
        <taxon>Pseudonocardiales</taxon>
        <taxon>Pseudonocardiaceae</taxon>
    </lineage>
</organism>
<evidence type="ECO:0000256" key="9">
    <source>
        <dbReference type="SAM" id="MobiDB-lite"/>
    </source>
</evidence>
<dbReference type="PROSITE" id="PS51257">
    <property type="entry name" value="PROKAR_LIPOPROTEIN"/>
    <property type="match status" value="1"/>
</dbReference>
<dbReference type="AlphaFoldDB" id="A0A7Z0WEK2"/>
<keyword evidence="6" id="KW-0012">Acyltransferase</keyword>
<keyword evidence="11" id="KW-1185">Reference proteome</keyword>
<comment type="similarity">
    <text evidence="2">Belongs to the mycobacterial A85 antigen family.</text>
</comment>
<comment type="catalytic activity">
    <reaction evidence="8">
        <text>an acyl-CoA + a 1,2-diacyl-sn-glycerol = a triacyl-sn-glycerol + CoA</text>
        <dbReference type="Rhea" id="RHEA:10868"/>
        <dbReference type="ChEBI" id="CHEBI:17815"/>
        <dbReference type="ChEBI" id="CHEBI:57287"/>
        <dbReference type="ChEBI" id="CHEBI:58342"/>
        <dbReference type="ChEBI" id="CHEBI:64615"/>
        <dbReference type="EC" id="2.3.1.20"/>
    </reaction>
</comment>
<evidence type="ECO:0000256" key="7">
    <source>
        <dbReference type="ARBA" id="ARBA00032572"/>
    </source>
</evidence>
<dbReference type="SUPFAM" id="SSF53474">
    <property type="entry name" value="alpha/beta-Hydrolases"/>
    <property type="match status" value="1"/>
</dbReference>
<keyword evidence="5" id="KW-0808">Transferase</keyword>
<evidence type="ECO:0000256" key="2">
    <source>
        <dbReference type="ARBA" id="ARBA00005874"/>
    </source>
</evidence>
<dbReference type="OrthoDB" id="3210113at2"/>
<reference evidence="10 11" key="1">
    <citation type="submission" date="2016-12" db="EMBL/GenBank/DDBJ databases">
        <title>The draft genome sequence of Actinophytocola xinjiangensis.</title>
        <authorList>
            <person name="Wang W."/>
            <person name="Yuan L."/>
        </authorList>
    </citation>
    <scope>NUCLEOTIDE SEQUENCE [LARGE SCALE GENOMIC DNA]</scope>
    <source>
        <strain evidence="10 11">CGMCC 4.4663</strain>
    </source>
</reference>
<dbReference type="Gene3D" id="3.40.50.1820">
    <property type="entry name" value="alpha/beta hydrolase"/>
    <property type="match status" value="1"/>
</dbReference>
<dbReference type="EC" id="2.3.1.20" evidence="4"/>
<comment type="catalytic activity">
    <reaction evidence="1">
        <text>2 alpha,alpha'-trehalose 6-mycolate = alpha,alpha'-trehalose 6,6'-bismycolate + alpha,alpha-trehalose</text>
        <dbReference type="Rhea" id="RHEA:23472"/>
        <dbReference type="ChEBI" id="CHEBI:16551"/>
        <dbReference type="ChEBI" id="CHEBI:18195"/>
        <dbReference type="ChEBI" id="CHEBI:18234"/>
        <dbReference type="EC" id="2.3.1.122"/>
    </reaction>
</comment>
<dbReference type="PANTHER" id="PTHR48098:SF1">
    <property type="entry name" value="DIACYLGLYCEROL ACYLTRANSFERASE_MYCOLYLTRANSFERASE AG85A"/>
    <property type="match status" value="1"/>
</dbReference>
<dbReference type="PROSITE" id="PS51318">
    <property type="entry name" value="TAT"/>
    <property type="match status" value="1"/>
</dbReference>
<name>A0A7Z0WEK2_9PSEU</name>
<dbReference type="EC" id="2.3.1.122" evidence="3"/>
<feature type="region of interest" description="Disordered" evidence="9">
    <location>
        <begin position="30"/>
        <end position="57"/>
    </location>
</feature>
<dbReference type="GO" id="GO:0050348">
    <property type="term" value="F:trehalose O-mycolyltransferase activity"/>
    <property type="evidence" value="ECO:0007669"/>
    <property type="project" value="UniProtKB-EC"/>
</dbReference>
<gene>
    <name evidence="10" type="ORF">BLA60_36295</name>
</gene>
<feature type="compositionally biased region" description="Polar residues" evidence="9">
    <location>
        <begin position="40"/>
        <end position="53"/>
    </location>
</feature>
<dbReference type="GO" id="GO:0004144">
    <property type="term" value="F:diacylglycerol O-acyltransferase activity"/>
    <property type="evidence" value="ECO:0007669"/>
    <property type="project" value="UniProtKB-EC"/>
</dbReference>
<dbReference type="InterPro" id="IPR050583">
    <property type="entry name" value="Mycobacterial_A85_antigen"/>
</dbReference>
<evidence type="ECO:0000313" key="10">
    <source>
        <dbReference type="EMBL" id="OLF05493.1"/>
    </source>
</evidence>
<protein>
    <recommendedName>
        <fullName evidence="7">Acyl-CoA:diacylglycerol acyltransferase</fullName>
        <ecNumber evidence="3">2.3.1.122</ecNumber>
        <ecNumber evidence="4">2.3.1.20</ecNumber>
    </recommendedName>
</protein>
<evidence type="ECO:0000256" key="8">
    <source>
        <dbReference type="ARBA" id="ARBA00048109"/>
    </source>
</evidence>
<evidence type="ECO:0000256" key="6">
    <source>
        <dbReference type="ARBA" id="ARBA00023315"/>
    </source>
</evidence>
<dbReference type="Proteomes" id="UP000185696">
    <property type="component" value="Unassembled WGS sequence"/>
</dbReference>
<evidence type="ECO:0000313" key="11">
    <source>
        <dbReference type="Proteomes" id="UP000185696"/>
    </source>
</evidence>
<dbReference type="Pfam" id="PF00756">
    <property type="entry name" value="Esterase"/>
    <property type="match status" value="1"/>
</dbReference>
<comment type="caution">
    <text evidence="10">The sequence shown here is derived from an EMBL/GenBank/DDBJ whole genome shotgun (WGS) entry which is preliminary data.</text>
</comment>
<accession>A0A7Z0WEK2</accession>
<dbReference type="InterPro" id="IPR006311">
    <property type="entry name" value="TAT_signal"/>
</dbReference>
<dbReference type="InterPro" id="IPR029058">
    <property type="entry name" value="AB_hydrolase_fold"/>
</dbReference>
<dbReference type="InterPro" id="IPR000801">
    <property type="entry name" value="Esterase-like"/>
</dbReference>
<evidence type="ECO:0000256" key="3">
    <source>
        <dbReference type="ARBA" id="ARBA00012820"/>
    </source>
</evidence>
<evidence type="ECO:0000256" key="4">
    <source>
        <dbReference type="ARBA" id="ARBA00013244"/>
    </source>
</evidence>
<evidence type="ECO:0000256" key="5">
    <source>
        <dbReference type="ARBA" id="ARBA00022679"/>
    </source>
</evidence>
<dbReference type="EMBL" id="MSIF01000028">
    <property type="protein sequence ID" value="OLF05493.1"/>
    <property type="molecule type" value="Genomic_DNA"/>
</dbReference>
<dbReference type="PANTHER" id="PTHR48098">
    <property type="entry name" value="ENTEROCHELIN ESTERASE-RELATED"/>
    <property type="match status" value="1"/>
</dbReference>
<sequence>MAAGDFRRTRRDVLLGAVGLGLAAAAGCASEPSDVPVRTGRTSSAPGTLSGASKSAPPKAVTVERVASIARHTEVELIVMRPEGVTQELPVCLALHGRGKGAGMFTELGVPKILTSLVNYQGVPPFAVVAVDGGDSYWVARDSDDDPQAMLTQDMPQWLGERGLVTNPFAVLGISMGGYGALNYASNPSGPAVALISPALFLSWPEAQERDVFANEQRWKDTDPLQNLSSFAGVSIGVWSGEADPFIDGARRLADKATNMRAVEFTPGAHDNAYWRKVLPEALKFVGRQIG</sequence>
<evidence type="ECO:0000256" key="1">
    <source>
        <dbReference type="ARBA" id="ARBA00000697"/>
    </source>
</evidence>
<proteinExistence type="inferred from homology"/>